<organism evidence="5 6">
    <name type="scientific">Gryllus longicercus</name>
    <dbReference type="NCBI Taxonomy" id="2509291"/>
    <lineage>
        <taxon>Eukaryota</taxon>
        <taxon>Metazoa</taxon>
        <taxon>Ecdysozoa</taxon>
        <taxon>Arthropoda</taxon>
        <taxon>Hexapoda</taxon>
        <taxon>Insecta</taxon>
        <taxon>Pterygota</taxon>
        <taxon>Neoptera</taxon>
        <taxon>Polyneoptera</taxon>
        <taxon>Orthoptera</taxon>
        <taxon>Ensifera</taxon>
        <taxon>Gryllidea</taxon>
        <taxon>Grylloidea</taxon>
        <taxon>Gryllidae</taxon>
        <taxon>Gryllinae</taxon>
        <taxon>Gryllus</taxon>
    </lineage>
</organism>
<feature type="compositionally biased region" description="Basic and acidic residues" evidence="4">
    <location>
        <begin position="241"/>
        <end position="251"/>
    </location>
</feature>
<dbReference type="Proteomes" id="UP001378592">
    <property type="component" value="Unassembled WGS sequence"/>
</dbReference>
<evidence type="ECO:0000256" key="1">
    <source>
        <dbReference type="ARBA" id="ARBA00009885"/>
    </source>
</evidence>
<proteinExistence type="inferred from homology"/>
<evidence type="ECO:0000313" key="5">
    <source>
        <dbReference type="EMBL" id="KAK7866969.1"/>
    </source>
</evidence>
<feature type="compositionally biased region" description="Low complexity" evidence="4">
    <location>
        <begin position="203"/>
        <end position="222"/>
    </location>
</feature>
<comment type="caution">
    <text evidence="5">The sequence shown here is derived from an EMBL/GenBank/DDBJ whole genome shotgun (WGS) entry which is preliminary data.</text>
</comment>
<sequence length="318" mass="35481">MGCDGGTIPRRDELVRTKKKPEQKDKDSELSFRWQHCAISQQPLQQPIVACGLGRLYNKDTVIEGLLDRSTLPEVAQHIKNLKDVKELKLTPNPAFKNSAEKGDAYIDRQCSPYICPVIGLEMNGKFKFVFSWSCGCVVSERALKEIQTKVCHKCQQPFLEEDIVILNATDDDQDLMVTRLDSRQARLKAEKKAKSEAKAKAKASTLTATGPDPTPSTSGSSDEIDKKPIELKNNGVQKIDMQKADKKSDTSKISVKGPKRLGSEADLVDPEFKKTKGSYSIAKDPNASKVYKSLFTSHSRASQQTKAHWVTYNPFYN</sequence>
<dbReference type="PANTHER" id="PTHR12775:SF0">
    <property type="entry name" value="REPLICATION TERMINATION FACTOR 2"/>
    <property type="match status" value="1"/>
</dbReference>
<protein>
    <recommendedName>
        <fullName evidence="2">Replication termination factor 2</fullName>
    </recommendedName>
    <alternativeName>
        <fullName evidence="3">Replication termination factor 2 domain-containing protein 1</fullName>
    </alternativeName>
</protein>
<keyword evidence="6" id="KW-1185">Reference proteome</keyword>
<dbReference type="GO" id="GO:0006274">
    <property type="term" value="P:DNA replication termination"/>
    <property type="evidence" value="ECO:0007669"/>
    <property type="project" value="TreeGrafter"/>
</dbReference>
<dbReference type="InterPro" id="IPR006735">
    <property type="entry name" value="Rtf2"/>
</dbReference>
<evidence type="ECO:0000256" key="4">
    <source>
        <dbReference type="SAM" id="MobiDB-lite"/>
    </source>
</evidence>
<evidence type="ECO:0000256" key="2">
    <source>
        <dbReference type="ARBA" id="ARBA00015157"/>
    </source>
</evidence>
<evidence type="ECO:0000256" key="3">
    <source>
        <dbReference type="ARBA" id="ARBA00030367"/>
    </source>
</evidence>
<feature type="compositionally biased region" description="Basic and acidic residues" evidence="4">
    <location>
        <begin position="9"/>
        <end position="27"/>
    </location>
</feature>
<dbReference type="InterPro" id="IPR027799">
    <property type="entry name" value="Rtf2_RING-finger"/>
</dbReference>
<feature type="region of interest" description="Disordered" evidence="4">
    <location>
        <begin position="1"/>
        <end position="27"/>
    </location>
</feature>
<dbReference type="CDD" id="cd16653">
    <property type="entry name" value="RING-like_Rtf2"/>
    <property type="match status" value="1"/>
</dbReference>
<dbReference type="Pfam" id="PF04641">
    <property type="entry name" value="Rtf2"/>
    <property type="match status" value="1"/>
</dbReference>
<reference evidence="5 6" key="1">
    <citation type="submission" date="2024-03" db="EMBL/GenBank/DDBJ databases">
        <title>The genome assembly and annotation of the cricket Gryllus longicercus Weissman &amp; Gray.</title>
        <authorList>
            <person name="Szrajer S."/>
            <person name="Gray D."/>
            <person name="Ylla G."/>
        </authorList>
    </citation>
    <scope>NUCLEOTIDE SEQUENCE [LARGE SCALE GENOMIC DNA]</scope>
    <source>
        <strain evidence="5">DAG 2021-001</strain>
        <tissue evidence="5">Whole body minus gut</tissue>
    </source>
</reference>
<comment type="similarity">
    <text evidence="1">Belongs to the rtf2 family.</text>
</comment>
<dbReference type="PANTHER" id="PTHR12775">
    <property type="entry name" value="PROTEIN C20ORF43 HOMOLOG"/>
    <property type="match status" value="1"/>
</dbReference>
<dbReference type="EMBL" id="JAZDUA010000132">
    <property type="protein sequence ID" value="KAK7866969.1"/>
    <property type="molecule type" value="Genomic_DNA"/>
</dbReference>
<feature type="region of interest" description="Disordered" evidence="4">
    <location>
        <begin position="189"/>
        <end position="263"/>
    </location>
</feature>
<dbReference type="AlphaFoldDB" id="A0AAN9Z8T0"/>
<evidence type="ECO:0000313" key="6">
    <source>
        <dbReference type="Proteomes" id="UP001378592"/>
    </source>
</evidence>
<dbReference type="GO" id="GO:0005634">
    <property type="term" value="C:nucleus"/>
    <property type="evidence" value="ECO:0007669"/>
    <property type="project" value="TreeGrafter"/>
</dbReference>
<gene>
    <name evidence="5" type="ORF">R5R35_014741</name>
</gene>
<name>A0AAN9Z8T0_9ORTH</name>
<feature type="compositionally biased region" description="Basic and acidic residues" evidence="4">
    <location>
        <begin position="189"/>
        <end position="200"/>
    </location>
</feature>
<accession>A0AAN9Z8T0</accession>